<dbReference type="GO" id="GO:0003690">
    <property type="term" value="F:double-stranded DNA binding"/>
    <property type="evidence" value="ECO:0007669"/>
    <property type="project" value="InterPro"/>
</dbReference>
<dbReference type="InterPro" id="IPR009951">
    <property type="entry name" value="Host-nuc_inhib_Gam"/>
</dbReference>
<dbReference type="OrthoDB" id="1908548at2"/>
<sequence>MVINEISLHDFLEEQEQIKEHFVVDSPEKANWVLRKIKALQSKIAGNIALAESEIEKIYAWLEMVNGQIDWDLDYLTGLLTAYANELRHEDPEFKSMNLPNGKIGFRKQQPKWNYQEKTLVQSLKDLGRIDLIRIKEEPDKNGLRKAFKIQGNRVVDPETGMVIDGVSVEHREDELKIEIVK</sequence>
<organism evidence="1 2">
    <name type="scientific">Thermoactinomyces daqus</name>
    <dbReference type="NCBI Taxonomy" id="1329516"/>
    <lineage>
        <taxon>Bacteria</taxon>
        <taxon>Bacillati</taxon>
        <taxon>Bacillota</taxon>
        <taxon>Bacilli</taxon>
        <taxon>Bacillales</taxon>
        <taxon>Thermoactinomycetaceae</taxon>
        <taxon>Thermoactinomyces</taxon>
    </lineage>
</organism>
<dbReference type="SUPFAM" id="SSF161266">
    <property type="entry name" value="Gam-like"/>
    <property type="match status" value="1"/>
</dbReference>
<accession>A0A7W1XC31</accession>
<gene>
    <name evidence="1" type="ORF">H1164_13860</name>
</gene>
<dbReference type="EMBL" id="JACEIP010000025">
    <property type="protein sequence ID" value="MBA4543970.1"/>
    <property type="molecule type" value="Genomic_DNA"/>
</dbReference>
<evidence type="ECO:0000313" key="1">
    <source>
        <dbReference type="EMBL" id="MBA4543970.1"/>
    </source>
</evidence>
<dbReference type="AlphaFoldDB" id="A0A7W1XC31"/>
<dbReference type="RefSeq" id="WP_052154143.1">
    <property type="nucleotide sequence ID" value="NZ_JACEIP010000025.1"/>
</dbReference>
<evidence type="ECO:0000313" key="2">
    <source>
        <dbReference type="Proteomes" id="UP000530514"/>
    </source>
</evidence>
<reference evidence="1 2" key="1">
    <citation type="submission" date="2020-07" db="EMBL/GenBank/DDBJ databases">
        <authorList>
            <person name="Feng H."/>
        </authorList>
    </citation>
    <scope>NUCLEOTIDE SEQUENCE [LARGE SCALE GENOMIC DNA]</scope>
    <source>
        <strain evidence="2">s-11</strain>
    </source>
</reference>
<keyword evidence="2" id="KW-1185">Reference proteome</keyword>
<proteinExistence type="predicted"/>
<protein>
    <submittedName>
        <fullName evidence="1">Host-nuclease inhibitor Gam family protein</fullName>
    </submittedName>
</protein>
<name>A0A7W1XC31_9BACL</name>
<dbReference type="Pfam" id="PF07352">
    <property type="entry name" value="Phage_Mu_Gam"/>
    <property type="match status" value="1"/>
</dbReference>
<dbReference type="Proteomes" id="UP000530514">
    <property type="component" value="Unassembled WGS sequence"/>
</dbReference>
<dbReference type="GO" id="GO:0042262">
    <property type="term" value="P:DNA protection"/>
    <property type="evidence" value="ECO:0007669"/>
    <property type="project" value="InterPro"/>
</dbReference>
<comment type="caution">
    <text evidence="1">The sequence shown here is derived from an EMBL/GenBank/DDBJ whole genome shotgun (WGS) entry which is preliminary data.</text>
</comment>